<evidence type="ECO:0000313" key="1">
    <source>
        <dbReference type="EMBL" id="KAB8071474.1"/>
    </source>
</evidence>
<organism evidence="1 2">
    <name type="scientific">Aspergillus leporis</name>
    <dbReference type="NCBI Taxonomy" id="41062"/>
    <lineage>
        <taxon>Eukaryota</taxon>
        <taxon>Fungi</taxon>
        <taxon>Dikarya</taxon>
        <taxon>Ascomycota</taxon>
        <taxon>Pezizomycotina</taxon>
        <taxon>Eurotiomycetes</taxon>
        <taxon>Eurotiomycetidae</taxon>
        <taxon>Eurotiales</taxon>
        <taxon>Aspergillaceae</taxon>
        <taxon>Aspergillus</taxon>
        <taxon>Aspergillus subgen. Circumdati</taxon>
    </lineage>
</organism>
<accession>A0A5N5WWB2</accession>
<dbReference type="AlphaFoldDB" id="A0A5N5WWB2"/>
<reference evidence="1 2" key="1">
    <citation type="submission" date="2019-04" db="EMBL/GenBank/DDBJ databases">
        <title>Friends and foes A comparative genomics study of 23 Aspergillus species from section Flavi.</title>
        <authorList>
            <consortium name="DOE Joint Genome Institute"/>
            <person name="Kjaerbolling I."/>
            <person name="Vesth T."/>
            <person name="Frisvad J.C."/>
            <person name="Nybo J.L."/>
            <person name="Theobald S."/>
            <person name="Kildgaard S."/>
            <person name="Isbrandt T."/>
            <person name="Kuo A."/>
            <person name="Sato A."/>
            <person name="Lyhne E.K."/>
            <person name="Kogle M.E."/>
            <person name="Wiebenga A."/>
            <person name="Kun R.S."/>
            <person name="Lubbers R.J."/>
            <person name="Makela M.R."/>
            <person name="Barry K."/>
            <person name="Chovatia M."/>
            <person name="Clum A."/>
            <person name="Daum C."/>
            <person name="Haridas S."/>
            <person name="He G."/>
            <person name="LaButti K."/>
            <person name="Lipzen A."/>
            <person name="Mondo S."/>
            <person name="Riley R."/>
            <person name="Salamov A."/>
            <person name="Simmons B.A."/>
            <person name="Magnuson J.K."/>
            <person name="Henrissat B."/>
            <person name="Mortensen U.H."/>
            <person name="Larsen T.O."/>
            <person name="Devries R.P."/>
            <person name="Grigoriev I.V."/>
            <person name="Machida M."/>
            <person name="Baker S.E."/>
            <person name="Andersen M.R."/>
        </authorList>
    </citation>
    <scope>NUCLEOTIDE SEQUENCE [LARGE SCALE GENOMIC DNA]</scope>
    <source>
        <strain evidence="1 2">CBS 151.66</strain>
    </source>
</reference>
<sequence>MKLGFVFVEGARVAFHFYPRRTIVIGVRDAHKLLVAEDELSIFVAESQLFFKDNASVNLIIWSLYETLEEIMHVFPDCSSDDRIVDHLKGCNADLFVCVVVHVSAIVVRNQVRLGHKPSMDGMGKELGLTQEKPNPSTLTLPRSIESLDRASRAVSPRFLDRVFPVAIEPAFEDVVNDEIYF</sequence>
<dbReference type="Proteomes" id="UP000326565">
    <property type="component" value="Unassembled WGS sequence"/>
</dbReference>
<protein>
    <submittedName>
        <fullName evidence="1">Uncharacterized protein</fullName>
    </submittedName>
</protein>
<gene>
    <name evidence="1" type="ORF">BDV29DRAFT_159417</name>
</gene>
<name>A0A5N5WWB2_9EURO</name>
<proteinExistence type="predicted"/>
<evidence type="ECO:0000313" key="2">
    <source>
        <dbReference type="Proteomes" id="UP000326565"/>
    </source>
</evidence>
<keyword evidence="2" id="KW-1185">Reference proteome</keyword>
<dbReference type="EMBL" id="ML732271">
    <property type="protein sequence ID" value="KAB8071474.1"/>
    <property type="molecule type" value="Genomic_DNA"/>
</dbReference>